<sequence length="244" mass="27874">MRSTNKRVNCETVDLESLLNFTSVATGFINSVLKKPLKSKRKVNHRKFLQKQLGAHSHYKSIFINNSEETQNSNRYVYNVNTTELSEPRAAVKIRNTDGSAEKSLEKLFNPNFWGKAPSQEQKRSINSLRNRLLPESFWKEPVKNSCSFQLHRDHIQTRDCGEVDAFELLGVEFDELLEKLSEDSDVLSTSSGACLSDSSSLSELDTTVTPDVSRNISKSVYDQIWSLSTDIVNFTQSEERYFF</sequence>
<gene>
    <name evidence="1" type="ORF">PACLA_8A032510</name>
</gene>
<dbReference type="Proteomes" id="UP001152795">
    <property type="component" value="Unassembled WGS sequence"/>
</dbReference>
<keyword evidence="2" id="KW-1185">Reference proteome</keyword>
<dbReference type="InterPro" id="IPR029359">
    <property type="entry name" value="FAM181"/>
</dbReference>
<name>A0A7D9DMS0_PARCT</name>
<protein>
    <submittedName>
        <fullName evidence="1">Uncharacterized protein</fullName>
    </submittedName>
</protein>
<dbReference type="EMBL" id="CACRXK020001559">
    <property type="protein sequence ID" value="CAB3989834.1"/>
    <property type="molecule type" value="Genomic_DNA"/>
</dbReference>
<proteinExistence type="predicted"/>
<evidence type="ECO:0000313" key="2">
    <source>
        <dbReference type="Proteomes" id="UP001152795"/>
    </source>
</evidence>
<comment type="caution">
    <text evidence="1">The sequence shown here is derived from an EMBL/GenBank/DDBJ whole genome shotgun (WGS) entry which is preliminary data.</text>
</comment>
<dbReference type="OrthoDB" id="5981837at2759"/>
<organism evidence="1 2">
    <name type="scientific">Paramuricea clavata</name>
    <name type="common">Red gorgonian</name>
    <name type="synonym">Violescent sea-whip</name>
    <dbReference type="NCBI Taxonomy" id="317549"/>
    <lineage>
        <taxon>Eukaryota</taxon>
        <taxon>Metazoa</taxon>
        <taxon>Cnidaria</taxon>
        <taxon>Anthozoa</taxon>
        <taxon>Octocorallia</taxon>
        <taxon>Malacalcyonacea</taxon>
        <taxon>Plexauridae</taxon>
        <taxon>Paramuricea</taxon>
    </lineage>
</organism>
<reference evidence="1" key="1">
    <citation type="submission" date="2020-04" db="EMBL/GenBank/DDBJ databases">
        <authorList>
            <person name="Alioto T."/>
            <person name="Alioto T."/>
            <person name="Gomez Garrido J."/>
        </authorList>
    </citation>
    <scope>NUCLEOTIDE SEQUENCE</scope>
    <source>
        <strain evidence="1">A484AB</strain>
    </source>
</reference>
<dbReference type="PANTHER" id="PTHR33766">
    <property type="entry name" value="PROTEIN FAM181B"/>
    <property type="match status" value="1"/>
</dbReference>
<evidence type="ECO:0000313" key="1">
    <source>
        <dbReference type="EMBL" id="CAB3989834.1"/>
    </source>
</evidence>
<dbReference type="PANTHER" id="PTHR33766:SF1">
    <property type="entry name" value="PROTEIN FAM181A"/>
    <property type="match status" value="1"/>
</dbReference>
<dbReference type="AlphaFoldDB" id="A0A7D9DMS0"/>
<accession>A0A7D9DMS0</accession>